<keyword evidence="3" id="KW-1185">Reference proteome</keyword>
<dbReference type="RefSeq" id="WP_020100429.1">
    <property type="nucleotide sequence ID" value="NZ_ANBS01000013.1"/>
</dbReference>
<reference evidence="1 3" key="2">
    <citation type="journal article" date="2019" name="BMC Evol. Biol.">
        <title>Comparative genomics of Mycobacterium mucogenicum and Mycobacterium neoaurum clade members emphasizing tRNA and non-coding RNA.</title>
        <authorList>
            <person name="Behra P.R.K."/>
            <person name="Pettersson B.M.F."/>
            <person name="Das S."/>
            <person name="Dasgupta S."/>
            <person name="Kirsebom L.A."/>
        </authorList>
    </citation>
    <scope>NUCLEOTIDE SEQUENCE [LARGE SCALE GENOMIC DNA]</scope>
    <source>
        <strain evidence="1 3">DSM 44124</strain>
    </source>
</reference>
<evidence type="ECO:0000313" key="2">
    <source>
        <dbReference type="EMBL" id="TLH53370.1"/>
    </source>
</evidence>
<evidence type="ECO:0000313" key="1">
    <source>
        <dbReference type="EMBL" id="QPG71995.1"/>
    </source>
</evidence>
<proteinExistence type="predicted"/>
<dbReference type="KEGG" id="mmuc:C1S78_014265"/>
<accession>A0A8H2PFY9</accession>
<dbReference type="EMBL" id="POTL01000001">
    <property type="protein sequence ID" value="TLH53370.1"/>
    <property type="molecule type" value="Genomic_DNA"/>
</dbReference>
<organism evidence="2">
    <name type="scientific">Mycolicibacterium mucogenicum DSM 44124</name>
    <dbReference type="NCBI Taxonomy" id="1226753"/>
    <lineage>
        <taxon>Bacteria</taxon>
        <taxon>Bacillati</taxon>
        <taxon>Actinomycetota</taxon>
        <taxon>Actinomycetes</taxon>
        <taxon>Mycobacteriales</taxon>
        <taxon>Mycobacteriaceae</taxon>
        <taxon>Mycolicibacterium</taxon>
    </lineage>
</organism>
<reference evidence="2" key="1">
    <citation type="submission" date="2018-01" db="EMBL/GenBank/DDBJ databases">
        <title>Comparative genomics of Mycobacterium mucogenicum and Mycobacterium neoaurum clade members emphasizing tRNA and non-coding RNA.</title>
        <authorList>
            <person name="Behra P.R.K."/>
            <person name="Pettersson B.M.F."/>
            <person name="Das S."/>
            <person name="Dasgupta S."/>
            <person name="Kirsebom L.A."/>
        </authorList>
    </citation>
    <scope>NUCLEOTIDE SEQUENCE</scope>
    <source>
        <strain evidence="2">DSM 44124</strain>
    </source>
</reference>
<dbReference type="AlphaFoldDB" id="A0A8H2PFY9"/>
<sequence length="155" mass="16834">MNSVGKQGCPQHDCTEWTGETAEVLALLRGSPLANQPRPVARNSAHIPGMICQPPRPVRVAYWWANALQAQGWRLRALGEPLAGGGFLAEIGLTGEDSVWVVFPRNMPDDGTEASALANYLQRLTFDQRNYLRRLVACAPGVEVSRRPNGSSAPS</sequence>
<gene>
    <name evidence="1" type="ORF">C1S78_014265</name>
    <name evidence="2" type="ORF">C1S78_14225</name>
</gene>
<name>A0A8H2PFY9_MYCMU</name>
<dbReference type="Proteomes" id="UP000309231">
    <property type="component" value="Chromosome"/>
</dbReference>
<evidence type="ECO:0000313" key="3">
    <source>
        <dbReference type="Proteomes" id="UP000309231"/>
    </source>
</evidence>
<reference evidence="1 3" key="3">
    <citation type="journal article" date="2019" name="Sci. Rep.">
        <title>Insight into the biology of Mycobacterium mucogenicum and Mycobacterium neoaurum clade members.</title>
        <authorList>
            <person name="Behra P.R.K."/>
            <person name="Pettersson B.M.F."/>
            <person name="Ramesh M."/>
            <person name="Dasgupta S."/>
            <person name="Kirsebom L.A."/>
        </authorList>
    </citation>
    <scope>NUCLEOTIDE SEQUENCE [LARGE SCALE GENOMIC DNA]</scope>
    <source>
        <strain evidence="1 3">DSM 44124</strain>
    </source>
</reference>
<protein>
    <submittedName>
        <fullName evidence="2">Uncharacterized protein</fullName>
    </submittedName>
</protein>
<dbReference type="GeneID" id="76726090"/>
<dbReference type="EMBL" id="CP062008">
    <property type="protein sequence ID" value="QPG71995.1"/>
    <property type="molecule type" value="Genomic_DNA"/>
</dbReference>